<sequence>MLPHSSRVGKKVIFNVLETPSIVRDRDRVGGVWKRCREICRYCPDNERHRATKLYNFNDTREICLDCGHKRCKSCTWYVLRGEDDLMRRCNPTSPRSSRADLIRERPLIDSGKEKGLLIEKFLGKDLQPRSSVLLKEIADIYKGGQVHWSLRYDTESPKNMETE</sequence>
<protein>
    <submittedName>
        <fullName evidence="1">Uncharacterized protein</fullName>
    </submittedName>
</protein>
<evidence type="ECO:0000313" key="2">
    <source>
        <dbReference type="Proteomes" id="UP000799429"/>
    </source>
</evidence>
<reference evidence="1" key="1">
    <citation type="journal article" date="2020" name="Stud. Mycol.">
        <title>101 Dothideomycetes genomes: a test case for predicting lifestyles and emergence of pathogens.</title>
        <authorList>
            <person name="Haridas S."/>
            <person name="Albert R."/>
            <person name="Binder M."/>
            <person name="Bloem J."/>
            <person name="Labutti K."/>
            <person name="Salamov A."/>
            <person name="Andreopoulos B."/>
            <person name="Baker S."/>
            <person name="Barry K."/>
            <person name="Bills G."/>
            <person name="Bluhm B."/>
            <person name="Cannon C."/>
            <person name="Castanera R."/>
            <person name="Culley D."/>
            <person name="Daum C."/>
            <person name="Ezra D."/>
            <person name="Gonzalez J."/>
            <person name="Henrissat B."/>
            <person name="Kuo A."/>
            <person name="Liang C."/>
            <person name="Lipzen A."/>
            <person name="Lutzoni F."/>
            <person name="Magnuson J."/>
            <person name="Mondo S."/>
            <person name="Nolan M."/>
            <person name="Ohm R."/>
            <person name="Pangilinan J."/>
            <person name="Park H.-J."/>
            <person name="Ramirez L."/>
            <person name="Alfaro M."/>
            <person name="Sun H."/>
            <person name="Tritt A."/>
            <person name="Yoshinaga Y."/>
            <person name="Zwiers L.-H."/>
            <person name="Turgeon B."/>
            <person name="Goodwin S."/>
            <person name="Spatafora J."/>
            <person name="Crous P."/>
            <person name="Grigoriev I."/>
        </authorList>
    </citation>
    <scope>NUCLEOTIDE SEQUENCE</scope>
    <source>
        <strain evidence="1">CBS 101060</strain>
    </source>
</reference>
<keyword evidence="2" id="KW-1185">Reference proteome</keyword>
<dbReference type="EMBL" id="MU006092">
    <property type="protein sequence ID" value="KAF2840920.1"/>
    <property type="molecule type" value="Genomic_DNA"/>
</dbReference>
<name>A0A9P4SFP2_9PEZI</name>
<dbReference type="Proteomes" id="UP000799429">
    <property type="component" value="Unassembled WGS sequence"/>
</dbReference>
<evidence type="ECO:0000313" key="1">
    <source>
        <dbReference type="EMBL" id="KAF2840920.1"/>
    </source>
</evidence>
<gene>
    <name evidence="1" type="ORF">M501DRAFT_652981</name>
</gene>
<comment type="caution">
    <text evidence="1">The sequence shown here is derived from an EMBL/GenBank/DDBJ whole genome shotgun (WGS) entry which is preliminary data.</text>
</comment>
<proteinExistence type="predicted"/>
<organism evidence="1 2">
    <name type="scientific">Patellaria atrata CBS 101060</name>
    <dbReference type="NCBI Taxonomy" id="1346257"/>
    <lineage>
        <taxon>Eukaryota</taxon>
        <taxon>Fungi</taxon>
        <taxon>Dikarya</taxon>
        <taxon>Ascomycota</taxon>
        <taxon>Pezizomycotina</taxon>
        <taxon>Dothideomycetes</taxon>
        <taxon>Dothideomycetes incertae sedis</taxon>
        <taxon>Patellariales</taxon>
        <taxon>Patellariaceae</taxon>
        <taxon>Patellaria</taxon>
    </lineage>
</organism>
<dbReference type="AlphaFoldDB" id="A0A9P4SFP2"/>
<accession>A0A9P4SFP2</accession>